<dbReference type="InterPro" id="IPR001525">
    <property type="entry name" value="C5_MeTfrase"/>
</dbReference>
<keyword evidence="9" id="KW-1185">Reference proteome</keyword>
<evidence type="ECO:0000313" key="9">
    <source>
        <dbReference type="Proteomes" id="UP000003835"/>
    </source>
</evidence>
<dbReference type="AlphaFoldDB" id="B4VSE1"/>
<dbReference type="Gene3D" id="3.90.120.10">
    <property type="entry name" value="DNA Methylase, subunit A, domain 2"/>
    <property type="match status" value="1"/>
</dbReference>
<evidence type="ECO:0000256" key="1">
    <source>
        <dbReference type="ARBA" id="ARBA00011975"/>
    </source>
</evidence>
<reference evidence="8 9" key="1">
    <citation type="submission" date="2008-07" db="EMBL/GenBank/DDBJ databases">
        <authorList>
            <person name="Tandeau de Marsac N."/>
            <person name="Ferriera S."/>
            <person name="Johnson J."/>
            <person name="Kravitz S."/>
            <person name="Beeson K."/>
            <person name="Sutton G."/>
            <person name="Rogers Y.-H."/>
            <person name="Friedman R."/>
            <person name="Frazier M."/>
            <person name="Venter J.C."/>
        </authorList>
    </citation>
    <scope>NUCLEOTIDE SEQUENCE [LARGE SCALE GENOMIC DNA]</scope>
    <source>
        <strain evidence="8 9">PCC 7420</strain>
    </source>
</reference>
<dbReference type="PROSITE" id="PS51679">
    <property type="entry name" value="SAM_MT_C5"/>
    <property type="match status" value="1"/>
</dbReference>
<evidence type="ECO:0000256" key="4">
    <source>
        <dbReference type="ARBA" id="ARBA00022691"/>
    </source>
</evidence>
<sequence>MSIRPKLFSFFAGTGFLDLGFEASGFDIVYVNEINPSYMEAYRYSRQVLNLPLPEYGYHYADNGNIEQLTEGEKALRLWYLIQDARKSTDIVGFIGGPPCPDFSVGGKNRGKDGDNGKLSAAYVELICQHQPDFFLFENVKGLWKTKKHRLFFEQLKEKLNQSGYLLTERLINAIEYGVPQDRERIILLGFRQSLIRDIELPVEPSAKFIPEGIFPWATYILYPKQTVFSCPWAATDPFQENSHLPCSNEIIQELTVEYWFRQNDVLNHANAQHHFKPRAGLKRFLSVAEGDDSRKSYKRLHRWRYSPTACYGNNEVHLHPYKARRLSVAEALAIQSLPKTFVLPDKMSLTNMFKTIGNGVPYLASKAIAQSILDFLSTTEWHYEQPSQKQLELPLSPTLFDCQSKALLDVCVAHP</sequence>
<gene>
    <name evidence="8" type="ORF">MC7420_2284</name>
</gene>
<dbReference type="OrthoDB" id="451520at2"/>
<evidence type="ECO:0000256" key="3">
    <source>
        <dbReference type="ARBA" id="ARBA00022679"/>
    </source>
</evidence>
<evidence type="ECO:0000256" key="5">
    <source>
        <dbReference type="ARBA" id="ARBA00022747"/>
    </source>
</evidence>
<dbReference type="STRING" id="118168.MC7420_2284"/>
<evidence type="ECO:0000256" key="2">
    <source>
        <dbReference type="ARBA" id="ARBA00022603"/>
    </source>
</evidence>
<dbReference type="Pfam" id="PF00145">
    <property type="entry name" value="DNA_methylase"/>
    <property type="match status" value="1"/>
</dbReference>
<evidence type="ECO:0000256" key="7">
    <source>
        <dbReference type="RuleBase" id="RU000416"/>
    </source>
</evidence>
<dbReference type="InterPro" id="IPR029063">
    <property type="entry name" value="SAM-dependent_MTases_sf"/>
</dbReference>
<keyword evidence="5" id="KW-0680">Restriction system</keyword>
<dbReference type="Gene3D" id="3.40.50.150">
    <property type="entry name" value="Vaccinia Virus protein VP39"/>
    <property type="match status" value="1"/>
</dbReference>
<name>B4VSE1_9CYAN</name>
<dbReference type="RefSeq" id="WP_006101558.1">
    <property type="nucleotide sequence ID" value="NZ_DS989850.1"/>
</dbReference>
<dbReference type="HOGENOM" id="CLU_006958_6_0_3"/>
<dbReference type="Proteomes" id="UP000003835">
    <property type="component" value="Unassembled WGS sequence"/>
</dbReference>
<dbReference type="EMBL" id="DS989850">
    <property type="protein sequence ID" value="EDX75280.1"/>
    <property type="molecule type" value="Genomic_DNA"/>
</dbReference>
<dbReference type="EC" id="2.1.1.37" evidence="1"/>
<keyword evidence="2 6" id="KW-0489">Methyltransferase</keyword>
<dbReference type="PRINTS" id="PR00105">
    <property type="entry name" value="C5METTRFRASE"/>
</dbReference>
<proteinExistence type="inferred from homology"/>
<dbReference type="PANTHER" id="PTHR10629">
    <property type="entry name" value="CYTOSINE-SPECIFIC METHYLTRANSFERASE"/>
    <property type="match status" value="1"/>
</dbReference>
<dbReference type="GO" id="GO:0003886">
    <property type="term" value="F:DNA (cytosine-5-)-methyltransferase activity"/>
    <property type="evidence" value="ECO:0007669"/>
    <property type="project" value="UniProtKB-EC"/>
</dbReference>
<dbReference type="GO" id="GO:0032259">
    <property type="term" value="P:methylation"/>
    <property type="evidence" value="ECO:0007669"/>
    <property type="project" value="UniProtKB-KW"/>
</dbReference>
<organism evidence="8 9">
    <name type="scientific">Coleofasciculus chthonoplastes PCC 7420</name>
    <dbReference type="NCBI Taxonomy" id="118168"/>
    <lineage>
        <taxon>Bacteria</taxon>
        <taxon>Bacillati</taxon>
        <taxon>Cyanobacteriota</taxon>
        <taxon>Cyanophyceae</taxon>
        <taxon>Coleofasciculales</taxon>
        <taxon>Coleofasciculaceae</taxon>
        <taxon>Coleofasciculus</taxon>
    </lineage>
</organism>
<dbReference type="GO" id="GO:0044027">
    <property type="term" value="P:negative regulation of gene expression via chromosomal CpG island methylation"/>
    <property type="evidence" value="ECO:0007669"/>
    <property type="project" value="TreeGrafter"/>
</dbReference>
<dbReference type="GO" id="GO:0009307">
    <property type="term" value="P:DNA restriction-modification system"/>
    <property type="evidence" value="ECO:0007669"/>
    <property type="project" value="UniProtKB-KW"/>
</dbReference>
<evidence type="ECO:0000256" key="6">
    <source>
        <dbReference type="PROSITE-ProRule" id="PRU01016"/>
    </source>
</evidence>
<accession>B4VSE1</accession>
<evidence type="ECO:0000313" key="8">
    <source>
        <dbReference type="EMBL" id="EDX75280.1"/>
    </source>
</evidence>
<keyword evidence="3 6" id="KW-0808">Transferase</keyword>
<comment type="similarity">
    <text evidence="6 7">Belongs to the class I-like SAM-binding methyltransferase superfamily. C5-methyltransferase family.</text>
</comment>
<keyword evidence="4 6" id="KW-0949">S-adenosyl-L-methionine</keyword>
<feature type="active site" evidence="6">
    <location>
        <position position="100"/>
    </location>
</feature>
<dbReference type="SUPFAM" id="SSF53335">
    <property type="entry name" value="S-adenosyl-L-methionine-dependent methyltransferases"/>
    <property type="match status" value="1"/>
</dbReference>
<dbReference type="eggNOG" id="COG0270">
    <property type="taxonomic scope" value="Bacteria"/>
</dbReference>
<dbReference type="PANTHER" id="PTHR10629:SF52">
    <property type="entry name" value="DNA (CYTOSINE-5)-METHYLTRANSFERASE 1"/>
    <property type="match status" value="1"/>
</dbReference>
<protein>
    <recommendedName>
        <fullName evidence="1">DNA (cytosine-5-)-methyltransferase</fullName>
        <ecNumber evidence="1">2.1.1.37</ecNumber>
    </recommendedName>
</protein>
<dbReference type="GO" id="GO:0003677">
    <property type="term" value="F:DNA binding"/>
    <property type="evidence" value="ECO:0007669"/>
    <property type="project" value="TreeGrafter"/>
</dbReference>
<dbReference type="NCBIfam" id="TIGR00675">
    <property type="entry name" value="dcm"/>
    <property type="match status" value="1"/>
</dbReference>
<dbReference type="InterPro" id="IPR050390">
    <property type="entry name" value="C5-Methyltransferase"/>
</dbReference>